<protein>
    <submittedName>
        <fullName evidence="2">MarR family transcriptional regulator</fullName>
    </submittedName>
</protein>
<gene>
    <name evidence="2" type="ORF">GXM_08275</name>
</gene>
<keyword evidence="3" id="KW-1185">Reference proteome</keyword>
<dbReference type="SUPFAM" id="SSF46785">
    <property type="entry name" value="Winged helix' DNA-binding domain"/>
    <property type="match status" value="1"/>
</dbReference>
<feature type="region of interest" description="Disordered" evidence="1">
    <location>
        <begin position="246"/>
        <end position="289"/>
    </location>
</feature>
<dbReference type="EMBL" id="CP045227">
    <property type="protein sequence ID" value="QFS50781.1"/>
    <property type="molecule type" value="Genomic_DNA"/>
</dbReference>
<evidence type="ECO:0000256" key="1">
    <source>
        <dbReference type="SAM" id="MobiDB-lite"/>
    </source>
</evidence>
<dbReference type="KEGG" id="nsh:GXM_08275"/>
<accession>A0A5P8WDX5</accession>
<evidence type="ECO:0000313" key="2">
    <source>
        <dbReference type="EMBL" id="QFS50781.1"/>
    </source>
</evidence>
<reference evidence="2 3" key="1">
    <citation type="submission" date="2019-10" db="EMBL/GenBank/DDBJ databases">
        <title>Genomic and transcriptomic insights into the perfect genentic adaptation of a filamentous nitrogen-fixing cyanobacterium to rice fields.</title>
        <authorList>
            <person name="Chen Z."/>
        </authorList>
    </citation>
    <scope>NUCLEOTIDE SEQUENCE [LARGE SCALE GENOMIC DNA]</scope>
    <source>
        <strain evidence="2">CCNUC1</strain>
    </source>
</reference>
<evidence type="ECO:0000313" key="3">
    <source>
        <dbReference type="Proteomes" id="UP000326678"/>
    </source>
</evidence>
<dbReference type="Proteomes" id="UP000326678">
    <property type="component" value="Chromosome Gxm2"/>
</dbReference>
<feature type="region of interest" description="Disordered" evidence="1">
    <location>
        <begin position="160"/>
        <end position="179"/>
    </location>
</feature>
<dbReference type="InterPro" id="IPR036390">
    <property type="entry name" value="WH_DNA-bd_sf"/>
</dbReference>
<feature type="compositionally biased region" description="Basic and acidic residues" evidence="1">
    <location>
        <begin position="247"/>
        <end position="267"/>
    </location>
</feature>
<organism evidence="2 3">
    <name type="scientific">Nostoc sphaeroides CCNUC1</name>
    <dbReference type="NCBI Taxonomy" id="2653204"/>
    <lineage>
        <taxon>Bacteria</taxon>
        <taxon>Bacillati</taxon>
        <taxon>Cyanobacteriota</taxon>
        <taxon>Cyanophyceae</taxon>
        <taxon>Nostocales</taxon>
        <taxon>Nostocaceae</taxon>
        <taxon>Nostoc</taxon>
    </lineage>
</organism>
<dbReference type="InterPro" id="IPR036388">
    <property type="entry name" value="WH-like_DNA-bd_sf"/>
</dbReference>
<dbReference type="AlphaFoldDB" id="A0A5P8WDX5"/>
<name>A0A5P8WDX5_9NOSO</name>
<proteinExistence type="predicted"/>
<dbReference type="Gene3D" id="1.10.10.10">
    <property type="entry name" value="Winged helix-like DNA-binding domain superfamily/Winged helix DNA-binding domain"/>
    <property type="match status" value="1"/>
</dbReference>
<sequence length="289" mass="33141">MFKKLALVWGDRGWKFFLLIKVIMTQNSSKIQGKFYPLQHEEWLKACRELTPAQKDVLYYIRTLDPYGDGVELSVSGIARQLSTENKEVHRSTVSRALKALDDKGFIDLELLKVKVKILAGGLHCCDETTVLSVGNTVASPQQARSLRNKRDHDATDAIATQQLSSKSPTQSQSSSPKTYKTYSDFIKTLSEEERANFWKFCEEKTKNLSQPVNDIEAWLAHKNKAGRNRWEVYYEKYLASKQVQAKKTETKNARDEFRREIEERQRQAQRAWEESQSQNLAENAGGAT</sequence>
<feature type="compositionally biased region" description="Low complexity" evidence="1">
    <location>
        <begin position="165"/>
        <end position="179"/>
    </location>
</feature>